<accession>A0A815RQP9</accession>
<evidence type="ECO:0000259" key="2">
    <source>
        <dbReference type="Pfam" id="PF10551"/>
    </source>
</evidence>
<evidence type="ECO:0000256" key="1">
    <source>
        <dbReference type="SAM" id="Coils"/>
    </source>
</evidence>
<dbReference type="PANTHER" id="PTHR47160">
    <property type="entry name" value="PUTATIVE-RELATED"/>
    <property type="match status" value="1"/>
</dbReference>
<sequence length="435" mass="50537">MNKRTSTKTYWICKTRNCKAHIHTDLNDNFLYSSGEHNHLLEPEELEVKHFRDILKERVVNETTPISKIYDEEIMKARFSPEVLASVPLVRAIGSGLNQARRKLTPVLPTSATFDIPDSYQTTTSGEKFLFCDTVVGRKKRMILFGSPKQLELLFDSTVILMDGTFTATPPFFDQVYTLHALKFDCDFPCVFGLLPDRKKSTYQILFQELKTVAQSMNRVFQPERIISDFESSLMPAIASEFPQTTHSGCYFHFNQSIYRRIQNLGLATAYSNDDEIRDCCRKLMSLALMPINEVESSFYSLRASLSSKAKQELRQLLLYFDSYWMTQVPLKMWNVYDFHHRTNNNCEGFHNRLNRRIERAHSNIWSFVRCLLAEESRFQHMYVQINIGAQPRVKSKLADTIQKRINTLKERYNNQQIDAEQLLSSLALLVAKTK</sequence>
<dbReference type="Proteomes" id="UP000663845">
    <property type="component" value="Unassembled WGS sequence"/>
</dbReference>
<dbReference type="InterPro" id="IPR018289">
    <property type="entry name" value="MULE_transposase_dom"/>
</dbReference>
<proteinExistence type="predicted"/>
<evidence type="ECO:0000313" key="6">
    <source>
        <dbReference type="EMBL" id="CAF4149440.1"/>
    </source>
</evidence>
<dbReference type="Gene3D" id="2.20.25.240">
    <property type="match status" value="1"/>
</dbReference>
<dbReference type="Proteomes" id="UP000663860">
    <property type="component" value="Unassembled WGS sequence"/>
</dbReference>
<gene>
    <name evidence="4" type="ORF">IZO911_LOCUS43983</name>
    <name evidence="3" type="ORF">JYZ213_LOCUS3353</name>
    <name evidence="6" type="ORF">KXQ929_LOCUS37172</name>
    <name evidence="5" type="ORF">OXD698_LOCUS8572</name>
</gene>
<organism evidence="4 7">
    <name type="scientific">Adineta steineri</name>
    <dbReference type="NCBI Taxonomy" id="433720"/>
    <lineage>
        <taxon>Eukaryota</taxon>
        <taxon>Metazoa</taxon>
        <taxon>Spiralia</taxon>
        <taxon>Gnathifera</taxon>
        <taxon>Rotifera</taxon>
        <taxon>Eurotatoria</taxon>
        <taxon>Bdelloidea</taxon>
        <taxon>Adinetida</taxon>
        <taxon>Adinetidae</taxon>
        <taxon>Adineta</taxon>
    </lineage>
</organism>
<dbReference type="EMBL" id="CAJNOG010000018">
    <property type="protein sequence ID" value="CAF0766253.1"/>
    <property type="molecule type" value="Genomic_DNA"/>
</dbReference>
<dbReference type="Proteomes" id="UP000663868">
    <property type="component" value="Unassembled WGS sequence"/>
</dbReference>
<evidence type="ECO:0000313" key="4">
    <source>
        <dbReference type="EMBL" id="CAF1481029.1"/>
    </source>
</evidence>
<comment type="caution">
    <text evidence="4">The sequence shown here is derived from an EMBL/GenBank/DDBJ whole genome shotgun (WGS) entry which is preliminary data.</text>
</comment>
<dbReference type="AlphaFoldDB" id="A0A815RQP9"/>
<dbReference type="EMBL" id="CAJOBB010006058">
    <property type="protein sequence ID" value="CAF4149440.1"/>
    <property type="molecule type" value="Genomic_DNA"/>
</dbReference>
<dbReference type="EMBL" id="CAJNOE010002397">
    <property type="protein sequence ID" value="CAF1481029.1"/>
    <property type="molecule type" value="Genomic_DNA"/>
</dbReference>
<dbReference type="EMBL" id="CAJOAZ010000416">
    <property type="protein sequence ID" value="CAF3642804.1"/>
    <property type="molecule type" value="Genomic_DNA"/>
</dbReference>
<evidence type="ECO:0000313" key="5">
    <source>
        <dbReference type="EMBL" id="CAF3642804.1"/>
    </source>
</evidence>
<dbReference type="Pfam" id="PF10551">
    <property type="entry name" value="MULE"/>
    <property type="match status" value="1"/>
</dbReference>
<feature type="domain" description="MULE transposase" evidence="2">
    <location>
        <begin position="159"/>
        <end position="256"/>
    </location>
</feature>
<feature type="coiled-coil region" evidence="1">
    <location>
        <begin position="399"/>
        <end position="426"/>
    </location>
</feature>
<protein>
    <recommendedName>
        <fullName evidence="2">MULE transposase domain-containing protein</fullName>
    </recommendedName>
</protein>
<evidence type="ECO:0000313" key="3">
    <source>
        <dbReference type="EMBL" id="CAF0766253.1"/>
    </source>
</evidence>
<name>A0A815RQP9_9BILA</name>
<dbReference type="PANTHER" id="PTHR47160:SF10">
    <property type="entry name" value="MULE TRANSPOSASE DOMAIN-CONTAINING PROTEIN"/>
    <property type="match status" value="1"/>
</dbReference>
<dbReference type="Proteomes" id="UP000663844">
    <property type="component" value="Unassembled WGS sequence"/>
</dbReference>
<keyword evidence="1" id="KW-0175">Coiled coil</keyword>
<reference evidence="4" key="1">
    <citation type="submission" date="2021-02" db="EMBL/GenBank/DDBJ databases">
        <authorList>
            <person name="Nowell W R."/>
        </authorList>
    </citation>
    <scope>NUCLEOTIDE SEQUENCE</scope>
</reference>
<evidence type="ECO:0000313" key="7">
    <source>
        <dbReference type="Proteomes" id="UP000663860"/>
    </source>
</evidence>